<protein>
    <recommendedName>
        <fullName evidence="4">HTH CENPB-type domain-containing protein</fullName>
    </recommendedName>
</protein>
<feature type="region of interest" description="Disordered" evidence="3">
    <location>
        <begin position="368"/>
        <end position="389"/>
    </location>
</feature>
<comment type="caution">
    <text evidence="5">The sequence shown here is derived from an EMBL/GenBank/DDBJ whole genome shotgun (WGS) entry which is preliminary data.</text>
</comment>
<dbReference type="InterPro" id="IPR004875">
    <property type="entry name" value="DDE_SF_endonuclease_dom"/>
</dbReference>
<dbReference type="InterPro" id="IPR009057">
    <property type="entry name" value="Homeodomain-like_sf"/>
</dbReference>
<organism evidence="5 6">
    <name type="scientific">Meganyctiphanes norvegica</name>
    <name type="common">Northern krill</name>
    <name type="synonym">Thysanopoda norvegica</name>
    <dbReference type="NCBI Taxonomy" id="48144"/>
    <lineage>
        <taxon>Eukaryota</taxon>
        <taxon>Metazoa</taxon>
        <taxon>Ecdysozoa</taxon>
        <taxon>Arthropoda</taxon>
        <taxon>Crustacea</taxon>
        <taxon>Multicrustacea</taxon>
        <taxon>Malacostraca</taxon>
        <taxon>Eumalacostraca</taxon>
        <taxon>Eucarida</taxon>
        <taxon>Euphausiacea</taxon>
        <taxon>Euphausiidae</taxon>
        <taxon>Meganyctiphanes</taxon>
    </lineage>
</organism>
<feature type="domain" description="HTH CENPB-type" evidence="4">
    <location>
        <begin position="1"/>
        <end position="70"/>
    </location>
</feature>
<dbReference type="Gene3D" id="1.10.10.60">
    <property type="entry name" value="Homeodomain-like"/>
    <property type="match status" value="1"/>
</dbReference>
<dbReference type="Pfam" id="PF03184">
    <property type="entry name" value="DDE_1"/>
    <property type="match status" value="1"/>
</dbReference>
<evidence type="ECO:0000256" key="2">
    <source>
        <dbReference type="ARBA" id="ARBA00023125"/>
    </source>
</evidence>
<dbReference type="SUPFAM" id="SSF46689">
    <property type="entry name" value="Homeodomain-like"/>
    <property type="match status" value="1"/>
</dbReference>
<evidence type="ECO:0000313" key="5">
    <source>
        <dbReference type="EMBL" id="CAL4069779.1"/>
    </source>
</evidence>
<dbReference type="InterPro" id="IPR050863">
    <property type="entry name" value="CenT-Element_Derived"/>
</dbReference>
<dbReference type="SMART" id="SM00674">
    <property type="entry name" value="CENPB"/>
    <property type="match status" value="1"/>
</dbReference>
<dbReference type="Gene3D" id="3.30.420.10">
    <property type="entry name" value="Ribonuclease H-like superfamily/Ribonuclease H"/>
    <property type="match status" value="1"/>
</dbReference>
<evidence type="ECO:0000256" key="3">
    <source>
        <dbReference type="SAM" id="MobiDB-lite"/>
    </source>
</evidence>
<name>A0AAV2Q4F0_MEGNR</name>
<gene>
    <name evidence="5" type="ORF">MNOR_LOCUS8027</name>
</gene>
<evidence type="ECO:0000259" key="4">
    <source>
        <dbReference type="PROSITE" id="PS51253"/>
    </source>
</evidence>
<dbReference type="PANTHER" id="PTHR19303">
    <property type="entry name" value="TRANSPOSON"/>
    <property type="match status" value="1"/>
</dbReference>
<dbReference type="InterPro" id="IPR006600">
    <property type="entry name" value="HTH_CenpB_DNA-bd_dom"/>
</dbReference>
<reference evidence="5 6" key="1">
    <citation type="submission" date="2024-05" db="EMBL/GenBank/DDBJ databases">
        <authorList>
            <person name="Wallberg A."/>
        </authorList>
    </citation>
    <scope>NUCLEOTIDE SEQUENCE [LARGE SCALE GENOMIC DNA]</scope>
</reference>
<dbReference type="AlphaFoldDB" id="A0AAV2Q4F0"/>
<dbReference type="PANTHER" id="PTHR19303:SF73">
    <property type="entry name" value="PROTEIN PDC2"/>
    <property type="match status" value="1"/>
</dbReference>
<dbReference type="InterPro" id="IPR036397">
    <property type="entry name" value="RNaseH_sf"/>
</dbReference>
<keyword evidence="6" id="KW-1185">Reference proteome</keyword>
<evidence type="ECO:0000313" key="6">
    <source>
        <dbReference type="Proteomes" id="UP001497623"/>
    </source>
</evidence>
<dbReference type="Proteomes" id="UP001497623">
    <property type="component" value="Unassembled WGS sequence"/>
</dbReference>
<dbReference type="PROSITE" id="PS51253">
    <property type="entry name" value="HTH_CENPB"/>
    <property type="match status" value="1"/>
</dbReference>
<dbReference type="GO" id="GO:0005634">
    <property type="term" value="C:nucleus"/>
    <property type="evidence" value="ECO:0007669"/>
    <property type="project" value="UniProtKB-SubCell"/>
</dbReference>
<feature type="compositionally biased region" description="Acidic residues" evidence="3">
    <location>
        <begin position="373"/>
        <end position="384"/>
    </location>
</feature>
<keyword evidence="2" id="KW-0238">DNA-binding</keyword>
<dbReference type="GO" id="GO:0003677">
    <property type="term" value="F:DNA binding"/>
    <property type="evidence" value="ECO:0007669"/>
    <property type="project" value="UniProtKB-KW"/>
</dbReference>
<evidence type="ECO:0000256" key="1">
    <source>
        <dbReference type="ARBA" id="ARBA00004123"/>
    </source>
</evidence>
<proteinExistence type="predicted"/>
<dbReference type="Pfam" id="PF03221">
    <property type="entry name" value="HTH_Tnp_Tc5"/>
    <property type="match status" value="1"/>
</dbReference>
<sequence>MAMKAGRFVKTEQATLNWLLQARTANIPLTSTIIQIKAEEFSRRLGENGFTASNGWLDRFKKRHQIKLKSIKGEANSVNPETVETFRAGIATTLPQRYAPEDIFNCDETGLFWGVTANKTLTFKNDPCKGTKQSKARVTILPCANMTGTEKKQLFVIGRYKNPRAFKNRRHMLRCTYRWNDKSWMRSDLFTQWLIKWNRKLSMQGRRIALVLDNAPCHPNIALSNIELVFLPPNTTSHTQPLDQGIIANFKSHYRHMYTLGYLCPAMEAGKPPAFNLFDAIQVAAQAWSMVTPRTIARCFKRAGFKHPAVTEPTPEEEEEENLPLAQLAARLTCVGIPCDTADADRILTEDDGLQTHAISEEEIDNELLTPVGEDEVPEPEDASESLPIKPSHKEFLAALEAIKLVQLYASFEDGPEMDELHTLSFRMQSIGIRHMPKKKQTT</sequence>
<accession>A0AAV2Q4F0</accession>
<comment type="subcellular location">
    <subcellularLocation>
        <location evidence="1">Nucleus</location>
    </subcellularLocation>
</comment>
<feature type="non-terminal residue" evidence="5">
    <location>
        <position position="443"/>
    </location>
</feature>
<dbReference type="EMBL" id="CAXKWB010003644">
    <property type="protein sequence ID" value="CAL4069779.1"/>
    <property type="molecule type" value="Genomic_DNA"/>
</dbReference>